<evidence type="ECO:0000256" key="1">
    <source>
        <dbReference type="SAM" id="MobiDB-lite"/>
    </source>
</evidence>
<dbReference type="EMBL" id="CADEAL010003618">
    <property type="protein sequence ID" value="CAB1445305.1"/>
    <property type="molecule type" value="Genomic_DNA"/>
</dbReference>
<feature type="region of interest" description="Disordered" evidence="1">
    <location>
        <begin position="58"/>
        <end position="123"/>
    </location>
</feature>
<name>A0A9N7Z0P5_PLEPL</name>
<comment type="caution">
    <text evidence="2">The sequence shown here is derived from an EMBL/GenBank/DDBJ whole genome shotgun (WGS) entry which is preliminary data.</text>
</comment>
<feature type="compositionally biased region" description="Polar residues" evidence="1">
    <location>
        <begin position="80"/>
        <end position="94"/>
    </location>
</feature>
<proteinExistence type="predicted"/>
<evidence type="ECO:0000313" key="2">
    <source>
        <dbReference type="EMBL" id="CAB1445305.1"/>
    </source>
</evidence>
<reference evidence="2" key="1">
    <citation type="submission" date="2020-03" db="EMBL/GenBank/DDBJ databases">
        <authorList>
            <person name="Weist P."/>
        </authorList>
    </citation>
    <scope>NUCLEOTIDE SEQUENCE</scope>
</reference>
<accession>A0A9N7Z0P5</accession>
<sequence>DVKALQPEGQLRAGAPHHHPEALHHLRVSAGISGLADQQHWQDRHFLQQQLGLLHIPRLQSENQHSSPQPFASREYVGQQKESSSLYSSDQKAQATDCCIQRSPDKPSCTHQFHREQGGSHST</sequence>
<keyword evidence="3" id="KW-1185">Reference proteome</keyword>
<protein>
    <submittedName>
        <fullName evidence="2">Uncharacterized protein</fullName>
    </submittedName>
</protein>
<dbReference type="AlphaFoldDB" id="A0A9N7Z0P5"/>
<feature type="non-terminal residue" evidence="2">
    <location>
        <position position="1"/>
    </location>
</feature>
<feature type="compositionally biased region" description="Polar residues" evidence="1">
    <location>
        <begin position="60"/>
        <end position="70"/>
    </location>
</feature>
<organism evidence="2 3">
    <name type="scientific">Pleuronectes platessa</name>
    <name type="common">European plaice</name>
    <dbReference type="NCBI Taxonomy" id="8262"/>
    <lineage>
        <taxon>Eukaryota</taxon>
        <taxon>Metazoa</taxon>
        <taxon>Chordata</taxon>
        <taxon>Craniata</taxon>
        <taxon>Vertebrata</taxon>
        <taxon>Euteleostomi</taxon>
        <taxon>Actinopterygii</taxon>
        <taxon>Neopterygii</taxon>
        <taxon>Teleostei</taxon>
        <taxon>Neoteleostei</taxon>
        <taxon>Acanthomorphata</taxon>
        <taxon>Carangaria</taxon>
        <taxon>Pleuronectiformes</taxon>
        <taxon>Pleuronectoidei</taxon>
        <taxon>Pleuronectidae</taxon>
        <taxon>Pleuronectes</taxon>
    </lineage>
</organism>
<dbReference type="Proteomes" id="UP001153269">
    <property type="component" value="Unassembled WGS sequence"/>
</dbReference>
<gene>
    <name evidence="2" type="ORF">PLEPLA_LOCUS33036</name>
</gene>
<feature type="region of interest" description="Disordered" evidence="1">
    <location>
        <begin position="1"/>
        <end position="20"/>
    </location>
</feature>
<feature type="non-terminal residue" evidence="2">
    <location>
        <position position="123"/>
    </location>
</feature>
<evidence type="ECO:0000313" key="3">
    <source>
        <dbReference type="Proteomes" id="UP001153269"/>
    </source>
</evidence>
<feature type="compositionally biased region" description="Basic and acidic residues" evidence="1">
    <location>
        <begin position="113"/>
        <end position="123"/>
    </location>
</feature>